<organism evidence="2 3">
    <name type="scientific">Henosepilachna vigintioctopunctata</name>
    <dbReference type="NCBI Taxonomy" id="420089"/>
    <lineage>
        <taxon>Eukaryota</taxon>
        <taxon>Metazoa</taxon>
        <taxon>Ecdysozoa</taxon>
        <taxon>Arthropoda</taxon>
        <taxon>Hexapoda</taxon>
        <taxon>Insecta</taxon>
        <taxon>Pterygota</taxon>
        <taxon>Neoptera</taxon>
        <taxon>Endopterygota</taxon>
        <taxon>Coleoptera</taxon>
        <taxon>Polyphaga</taxon>
        <taxon>Cucujiformia</taxon>
        <taxon>Coccinelloidea</taxon>
        <taxon>Coccinellidae</taxon>
        <taxon>Epilachninae</taxon>
        <taxon>Epilachnini</taxon>
        <taxon>Henosepilachna</taxon>
    </lineage>
</organism>
<name>A0AAW1UMH5_9CUCU</name>
<sequence length="184" mass="21906">MEKYQRNIIRNIRLKGLEYVSYKEKEVPSKAPQKDVNCKCHLKCYLKYTAEIIREQWETIYSLESKNTQDTYLQASMWVMPVKRRRKNRSPNENNEQAQENVSTDDLADRKSHSYKYNLKVNGVLTEVRMNQEKTDDIEKLMGYPVGYEAFYDIIIQWPTTDHELPELMPEDQIFCIIKTYCSA</sequence>
<accession>A0AAW1UMH5</accession>
<gene>
    <name evidence="2" type="ORF">WA026_015324</name>
</gene>
<feature type="region of interest" description="Disordered" evidence="1">
    <location>
        <begin position="84"/>
        <end position="108"/>
    </location>
</feature>
<evidence type="ECO:0000313" key="2">
    <source>
        <dbReference type="EMBL" id="KAK9881207.1"/>
    </source>
</evidence>
<reference evidence="2 3" key="1">
    <citation type="submission" date="2023-03" db="EMBL/GenBank/DDBJ databases">
        <title>Genome insight into feeding habits of ladybird beetles.</title>
        <authorList>
            <person name="Li H.-S."/>
            <person name="Huang Y.-H."/>
            <person name="Pang H."/>
        </authorList>
    </citation>
    <scope>NUCLEOTIDE SEQUENCE [LARGE SCALE GENOMIC DNA]</scope>
    <source>
        <strain evidence="2">SYSU_2023b</strain>
        <tissue evidence="2">Whole body</tissue>
    </source>
</reference>
<dbReference type="Proteomes" id="UP001431783">
    <property type="component" value="Unassembled WGS sequence"/>
</dbReference>
<evidence type="ECO:0000256" key="1">
    <source>
        <dbReference type="SAM" id="MobiDB-lite"/>
    </source>
</evidence>
<proteinExistence type="predicted"/>
<dbReference type="EMBL" id="JARQZJ010000068">
    <property type="protein sequence ID" value="KAK9881207.1"/>
    <property type="molecule type" value="Genomic_DNA"/>
</dbReference>
<dbReference type="AlphaFoldDB" id="A0AAW1UMH5"/>
<feature type="compositionally biased region" description="Polar residues" evidence="1">
    <location>
        <begin position="91"/>
        <end position="104"/>
    </location>
</feature>
<protein>
    <submittedName>
        <fullName evidence="2">Uncharacterized protein</fullName>
    </submittedName>
</protein>
<evidence type="ECO:0000313" key="3">
    <source>
        <dbReference type="Proteomes" id="UP001431783"/>
    </source>
</evidence>
<keyword evidence="3" id="KW-1185">Reference proteome</keyword>
<comment type="caution">
    <text evidence="2">The sequence shown here is derived from an EMBL/GenBank/DDBJ whole genome shotgun (WGS) entry which is preliminary data.</text>
</comment>